<reference evidence="1" key="2">
    <citation type="submission" date="2021-09" db="EMBL/GenBank/DDBJ databases">
        <authorList>
            <person name="Jia N."/>
            <person name="Wang J."/>
            <person name="Shi W."/>
            <person name="Du L."/>
            <person name="Sun Y."/>
            <person name="Zhan W."/>
            <person name="Jiang J."/>
            <person name="Wang Q."/>
            <person name="Zhang B."/>
            <person name="Ji P."/>
            <person name="Sakyi L.B."/>
            <person name="Cui X."/>
            <person name="Yuan T."/>
            <person name="Jiang B."/>
            <person name="Yang W."/>
            <person name="Lam T.T.-Y."/>
            <person name="Chang Q."/>
            <person name="Ding S."/>
            <person name="Wang X."/>
            <person name="Zhu J."/>
            <person name="Ruan X."/>
            <person name="Zhao L."/>
            <person name="Wei J."/>
            <person name="Que T."/>
            <person name="Du C."/>
            <person name="Cheng J."/>
            <person name="Dai P."/>
            <person name="Han X."/>
            <person name="Huang E."/>
            <person name="Gao Y."/>
            <person name="Liu J."/>
            <person name="Shao H."/>
            <person name="Ye R."/>
            <person name="Li L."/>
            <person name="Wei W."/>
            <person name="Wang X."/>
            <person name="Wang C."/>
            <person name="Huo Q."/>
            <person name="Li W."/>
            <person name="Guo W."/>
            <person name="Chen H."/>
            <person name="Chen S."/>
            <person name="Zhou L."/>
            <person name="Zhou L."/>
            <person name="Ni X."/>
            <person name="Tian J."/>
            <person name="Zhou Y."/>
            <person name="Sheng Y."/>
            <person name="Liu T."/>
            <person name="Pan Y."/>
            <person name="Xia L."/>
            <person name="Li J."/>
            <person name="Zhao F."/>
            <person name="Cao W."/>
        </authorList>
    </citation>
    <scope>NUCLEOTIDE SEQUENCE</scope>
    <source>
        <strain evidence="1">Rsan-2018</strain>
        <tissue evidence="1">Larvae</tissue>
    </source>
</reference>
<evidence type="ECO:0000313" key="2">
    <source>
        <dbReference type="Proteomes" id="UP000821837"/>
    </source>
</evidence>
<protein>
    <submittedName>
        <fullName evidence="1">Uncharacterized protein</fullName>
    </submittedName>
</protein>
<dbReference type="Proteomes" id="UP000821837">
    <property type="component" value="Chromosome 3"/>
</dbReference>
<keyword evidence="2" id="KW-1185">Reference proteome</keyword>
<comment type="caution">
    <text evidence="1">The sequence shown here is derived from an EMBL/GenBank/DDBJ whole genome shotgun (WGS) entry which is preliminary data.</text>
</comment>
<sequence length="152" mass="16967">MSVRPVLDVLCEHLLVAGDGRMSQVGDQFSALLAEAIDFLVGQCLLDVQVETVGRAVSAKLRRLPLALRQQDASELRRLQDDVVIVDDRIQDAHQQPGVVLRRPFAMALLSNATLHLLKRSLKFLQPRIVTWGLGRRVLGILTPRRQMCSNP</sequence>
<name>A0A9D4PY47_RHISA</name>
<dbReference type="AlphaFoldDB" id="A0A9D4PY47"/>
<evidence type="ECO:0000313" key="1">
    <source>
        <dbReference type="EMBL" id="KAH7961037.1"/>
    </source>
</evidence>
<reference evidence="1" key="1">
    <citation type="journal article" date="2020" name="Cell">
        <title>Large-Scale Comparative Analyses of Tick Genomes Elucidate Their Genetic Diversity and Vector Capacities.</title>
        <authorList>
            <consortium name="Tick Genome and Microbiome Consortium (TIGMIC)"/>
            <person name="Jia N."/>
            <person name="Wang J."/>
            <person name="Shi W."/>
            <person name="Du L."/>
            <person name="Sun Y."/>
            <person name="Zhan W."/>
            <person name="Jiang J.F."/>
            <person name="Wang Q."/>
            <person name="Zhang B."/>
            <person name="Ji P."/>
            <person name="Bell-Sakyi L."/>
            <person name="Cui X.M."/>
            <person name="Yuan T.T."/>
            <person name="Jiang B.G."/>
            <person name="Yang W.F."/>
            <person name="Lam T.T."/>
            <person name="Chang Q.C."/>
            <person name="Ding S.J."/>
            <person name="Wang X.J."/>
            <person name="Zhu J.G."/>
            <person name="Ruan X.D."/>
            <person name="Zhao L."/>
            <person name="Wei J.T."/>
            <person name="Ye R.Z."/>
            <person name="Que T.C."/>
            <person name="Du C.H."/>
            <person name="Zhou Y.H."/>
            <person name="Cheng J.X."/>
            <person name="Dai P.F."/>
            <person name="Guo W.B."/>
            <person name="Han X.H."/>
            <person name="Huang E.J."/>
            <person name="Li L.F."/>
            <person name="Wei W."/>
            <person name="Gao Y.C."/>
            <person name="Liu J.Z."/>
            <person name="Shao H.Z."/>
            <person name="Wang X."/>
            <person name="Wang C.C."/>
            <person name="Yang T.C."/>
            <person name="Huo Q.B."/>
            <person name="Li W."/>
            <person name="Chen H.Y."/>
            <person name="Chen S.E."/>
            <person name="Zhou L.G."/>
            <person name="Ni X.B."/>
            <person name="Tian J.H."/>
            <person name="Sheng Y."/>
            <person name="Liu T."/>
            <person name="Pan Y.S."/>
            <person name="Xia L.Y."/>
            <person name="Li J."/>
            <person name="Zhao F."/>
            <person name="Cao W.C."/>
        </authorList>
    </citation>
    <scope>NUCLEOTIDE SEQUENCE</scope>
    <source>
        <strain evidence="1">Rsan-2018</strain>
    </source>
</reference>
<dbReference type="EMBL" id="JABSTV010001249">
    <property type="protein sequence ID" value="KAH7961037.1"/>
    <property type="molecule type" value="Genomic_DNA"/>
</dbReference>
<accession>A0A9D4PY47</accession>
<proteinExistence type="predicted"/>
<gene>
    <name evidence="1" type="ORF">HPB52_001222</name>
</gene>
<organism evidence="1 2">
    <name type="scientific">Rhipicephalus sanguineus</name>
    <name type="common">Brown dog tick</name>
    <name type="synonym">Ixodes sanguineus</name>
    <dbReference type="NCBI Taxonomy" id="34632"/>
    <lineage>
        <taxon>Eukaryota</taxon>
        <taxon>Metazoa</taxon>
        <taxon>Ecdysozoa</taxon>
        <taxon>Arthropoda</taxon>
        <taxon>Chelicerata</taxon>
        <taxon>Arachnida</taxon>
        <taxon>Acari</taxon>
        <taxon>Parasitiformes</taxon>
        <taxon>Ixodida</taxon>
        <taxon>Ixodoidea</taxon>
        <taxon>Ixodidae</taxon>
        <taxon>Rhipicephalinae</taxon>
        <taxon>Rhipicephalus</taxon>
        <taxon>Rhipicephalus</taxon>
    </lineage>
</organism>